<gene>
    <name evidence="1" type="ORF">LMG23994_01092</name>
</gene>
<organism evidence="1 2">
    <name type="scientific">Cupriavidus pinatubonensis</name>
    <dbReference type="NCBI Taxonomy" id="248026"/>
    <lineage>
        <taxon>Bacteria</taxon>
        <taxon>Pseudomonadati</taxon>
        <taxon>Pseudomonadota</taxon>
        <taxon>Betaproteobacteria</taxon>
        <taxon>Burkholderiales</taxon>
        <taxon>Burkholderiaceae</taxon>
        <taxon>Cupriavidus</taxon>
    </lineage>
</organism>
<proteinExistence type="predicted"/>
<evidence type="ECO:0000313" key="2">
    <source>
        <dbReference type="Proteomes" id="UP000701702"/>
    </source>
</evidence>
<dbReference type="Proteomes" id="UP000701702">
    <property type="component" value="Unassembled WGS sequence"/>
</dbReference>
<dbReference type="RefSeq" id="WP_224000460.1">
    <property type="nucleotide sequence ID" value="NZ_CAJZAF010000004.1"/>
</dbReference>
<keyword evidence="2" id="KW-1185">Reference proteome</keyword>
<dbReference type="EMBL" id="CAJZAF010000004">
    <property type="protein sequence ID" value="CAG9167073.1"/>
    <property type="molecule type" value="Genomic_DNA"/>
</dbReference>
<comment type="caution">
    <text evidence="1">The sequence shown here is derived from an EMBL/GenBank/DDBJ whole genome shotgun (WGS) entry which is preliminary data.</text>
</comment>
<evidence type="ECO:0000313" key="1">
    <source>
        <dbReference type="EMBL" id="CAG9167073.1"/>
    </source>
</evidence>
<reference evidence="1 2" key="1">
    <citation type="submission" date="2021-08" db="EMBL/GenBank/DDBJ databases">
        <authorList>
            <person name="Peeters C."/>
        </authorList>
    </citation>
    <scope>NUCLEOTIDE SEQUENCE [LARGE SCALE GENOMIC DNA]</scope>
    <source>
        <strain evidence="1 2">LMG 23994</strain>
    </source>
</reference>
<accession>A0ABM8WI52</accession>
<protein>
    <submittedName>
        <fullName evidence="1">Uncharacterized protein</fullName>
    </submittedName>
</protein>
<sequence length="78" mass="8499">MPIRTTALMPAIAAASDNNLIVDYFRVSADRRLLFGAGETFSARPPRNPFQRAPCCLPVALRQRTVPAGSPKATSSRR</sequence>
<name>A0ABM8WI52_9BURK</name>